<evidence type="ECO:0000256" key="1">
    <source>
        <dbReference type="ARBA" id="ARBA00022737"/>
    </source>
</evidence>
<feature type="repeat" description="TPR" evidence="3">
    <location>
        <begin position="228"/>
        <end position="261"/>
    </location>
</feature>
<reference evidence="5" key="1">
    <citation type="submission" date="2020-07" db="EMBL/GenBank/DDBJ databases">
        <title>Huge and variable diversity of episymbiotic CPR bacteria and DPANN archaea in groundwater ecosystems.</title>
        <authorList>
            <person name="He C.Y."/>
            <person name="Keren R."/>
            <person name="Whittaker M."/>
            <person name="Farag I.F."/>
            <person name="Doudna J."/>
            <person name="Cate J.H.D."/>
            <person name="Banfield J.F."/>
        </authorList>
    </citation>
    <scope>NUCLEOTIDE SEQUENCE</scope>
    <source>
        <strain evidence="5">NC_groundwater_763_Ag_S-0.2um_68_21</strain>
    </source>
</reference>
<feature type="repeat" description="TPR" evidence="3">
    <location>
        <begin position="194"/>
        <end position="227"/>
    </location>
</feature>
<keyword evidence="1" id="KW-0677">Repeat</keyword>
<accession>A0A932HW24</accession>
<dbReference type="InterPro" id="IPR011990">
    <property type="entry name" value="TPR-like_helical_dom_sf"/>
</dbReference>
<dbReference type="PROSITE" id="PS50005">
    <property type="entry name" value="TPR"/>
    <property type="match status" value="2"/>
</dbReference>
<evidence type="ECO:0000313" key="5">
    <source>
        <dbReference type="EMBL" id="MBI3126749.1"/>
    </source>
</evidence>
<name>A0A932HW24_UNCTE</name>
<evidence type="ECO:0000256" key="4">
    <source>
        <dbReference type="SAM" id="SignalP"/>
    </source>
</evidence>
<dbReference type="SMART" id="SM00028">
    <property type="entry name" value="TPR"/>
    <property type="match status" value="6"/>
</dbReference>
<dbReference type="PROSITE" id="PS51257">
    <property type="entry name" value="PROKAR_LIPOPROTEIN"/>
    <property type="match status" value="1"/>
</dbReference>
<dbReference type="AlphaFoldDB" id="A0A932HW24"/>
<keyword evidence="2 3" id="KW-0802">TPR repeat</keyword>
<feature type="chain" id="PRO_5036837664" evidence="4">
    <location>
        <begin position="33"/>
        <end position="819"/>
    </location>
</feature>
<dbReference type="Proteomes" id="UP000782312">
    <property type="component" value="Unassembled WGS sequence"/>
</dbReference>
<dbReference type="PANTHER" id="PTHR45586:SF1">
    <property type="entry name" value="LIPOPOLYSACCHARIDE ASSEMBLY PROTEIN B"/>
    <property type="match status" value="1"/>
</dbReference>
<proteinExistence type="predicted"/>
<keyword evidence="4" id="KW-0732">Signal</keyword>
<evidence type="ECO:0000313" key="6">
    <source>
        <dbReference type="Proteomes" id="UP000782312"/>
    </source>
</evidence>
<evidence type="ECO:0000256" key="3">
    <source>
        <dbReference type="PROSITE-ProRule" id="PRU00339"/>
    </source>
</evidence>
<dbReference type="PANTHER" id="PTHR45586">
    <property type="entry name" value="TPR REPEAT-CONTAINING PROTEIN PA4667"/>
    <property type="match status" value="1"/>
</dbReference>
<dbReference type="SUPFAM" id="SSF69304">
    <property type="entry name" value="Tricorn protease N-terminal domain"/>
    <property type="match status" value="1"/>
</dbReference>
<gene>
    <name evidence="5" type="ORF">HYZ11_04000</name>
</gene>
<feature type="signal peptide" evidence="4">
    <location>
        <begin position="1"/>
        <end position="32"/>
    </location>
</feature>
<evidence type="ECO:0000256" key="2">
    <source>
        <dbReference type="ARBA" id="ARBA00022803"/>
    </source>
</evidence>
<comment type="caution">
    <text evidence="5">The sequence shown here is derived from an EMBL/GenBank/DDBJ whole genome shotgun (WGS) entry which is preliminary data.</text>
</comment>
<dbReference type="EMBL" id="JACPUR010000011">
    <property type="protein sequence ID" value="MBI3126749.1"/>
    <property type="molecule type" value="Genomic_DNA"/>
</dbReference>
<organism evidence="5 6">
    <name type="scientific">Tectimicrobiota bacterium</name>
    <dbReference type="NCBI Taxonomy" id="2528274"/>
    <lineage>
        <taxon>Bacteria</taxon>
        <taxon>Pseudomonadati</taxon>
        <taxon>Nitrospinota/Tectimicrobiota group</taxon>
        <taxon>Candidatus Tectimicrobiota</taxon>
    </lineage>
</organism>
<dbReference type="InterPro" id="IPR019734">
    <property type="entry name" value="TPR_rpt"/>
</dbReference>
<dbReference type="Pfam" id="PF13432">
    <property type="entry name" value="TPR_16"/>
    <property type="match status" value="3"/>
</dbReference>
<dbReference type="SUPFAM" id="SSF48452">
    <property type="entry name" value="TPR-like"/>
    <property type="match status" value="2"/>
</dbReference>
<dbReference type="Gene3D" id="1.25.40.10">
    <property type="entry name" value="Tetratricopeptide repeat domain"/>
    <property type="match status" value="2"/>
</dbReference>
<protein>
    <submittedName>
        <fullName evidence="5">Tetratricopeptide repeat protein</fullName>
    </submittedName>
</protein>
<dbReference type="InterPro" id="IPR051012">
    <property type="entry name" value="CellSynth/LPSAsmb/PSIAsmb"/>
</dbReference>
<sequence>MARENPAAFFFCRFAFWMVASVLLSGCAAITAQPETSQAEALPFIRQGDAAYERMAFEAAWEAYRKAETAGARSGVVFYRMDTLNAILRKSHRETAEVQYRKETRRLLDEEYRGGKGGPAVYFYLAQLMEGGEGSASHRHRLYAEAVRKFESGGFERLETGDMEKLGRMYQFLGLPEKAEKLFLQAQAMDSRNAFAAYGLGQFYRQAGRHRAALTEFERFTGIVPDDKEGRLLLGETAYALGQYARAEKAFETALALGPAAPEARNGLRRAREALERRGALQKEQAVLAWDTGFKTRLLPLTLPSDGLRLSGGGLGPPAVSGEGDIAFAAGEERRFNLYTLSGNGVDLARRISSSSGFTSFEREEKRLMVTVDIGPRLEVGAFDIQKGTMRVIHRGECQHPYLSERHRALLCGTPGGVLLVDPVAGHASTVFREPRARHPRLGGRGQTIILAERGEVIWLDRTGQEQGRHRIPGQEADASYPDFSPDGLWIVSGESGLHLTSVKEKVSVPLDHPALEGAGRAAFDAGGGAIVFVREGRLYRLELPKEMEGFFALQHARVLIRGNKPGAAARLLKNLPSGERGRFAYQLLLGEALMGLNVHEEAEASLNRAGELEPKDWRAPFLIGKLRAARKDWAGALRSLDRAAHLAPDRYEVYLARAQAHASAGRRQAAAQDYQAALRHAEKTPGVKADAAVLGLLDAYVREGRIDEALLLLIDRAGSLSPQTLHTVRTAARYQPLQRDSRLREILGLPREAALRDSSEPSSPAEPVEFIPYRANVFIDDNPSPVPSEVISEEGGEVTIRAFGIVEKYPRGRLRIVR</sequence>